<feature type="transmembrane region" description="Helical" evidence="1">
    <location>
        <begin position="33"/>
        <end position="53"/>
    </location>
</feature>
<name>A0A0A9ACN9_ARUDO</name>
<dbReference type="EMBL" id="GBRH01253043">
    <property type="protein sequence ID" value="JAD44852.1"/>
    <property type="molecule type" value="Transcribed_RNA"/>
</dbReference>
<protein>
    <submittedName>
        <fullName evidence="2">Uncharacterized protein</fullName>
    </submittedName>
</protein>
<keyword evidence="1" id="KW-0472">Membrane</keyword>
<dbReference type="AlphaFoldDB" id="A0A0A9ACN9"/>
<keyword evidence="1" id="KW-0812">Transmembrane</keyword>
<accession>A0A0A9ACN9</accession>
<reference evidence="2" key="1">
    <citation type="submission" date="2014-09" db="EMBL/GenBank/DDBJ databases">
        <authorList>
            <person name="Magalhaes I.L.F."/>
            <person name="Oliveira U."/>
            <person name="Santos F.R."/>
            <person name="Vidigal T.H.D.A."/>
            <person name="Brescovit A.D."/>
            <person name="Santos A.J."/>
        </authorList>
    </citation>
    <scope>NUCLEOTIDE SEQUENCE</scope>
    <source>
        <tissue evidence="2">Shoot tissue taken approximately 20 cm above the soil surface</tissue>
    </source>
</reference>
<organism evidence="2">
    <name type="scientific">Arundo donax</name>
    <name type="common">Giant reed</name>
    <name type="synonym">Donax arundinaceus</name>
    <dbReference type="NCBI Taxonomy" id="35708"/>
    <lineage>
        <taxon>Eukaryota</taxon>
        <taxon>Viridiplantae</taxon>
        <taxon>Streptophyta</taxon>
        <taxon>Embryophyta</taxon>
        <taxon>Tracheophyta</taxon>
        <taxon>Spermatophyta</taxon>
        <taxon>Magnoliopsida</taxon>
        <taxon>Liliopsida</taxon>
        <taxon>Poales</taxon>
        <taxon>Poaceae</taxon>
        <taxon>PACMAD clade</taxon>
        <taxon>Arundinoideae</taxon>
        <taxon>Arundineae</taxon>
        <taxon>Arundo</taxon>
    </lineage>
</organism>
<sequence>MEQMLVITSQIPGILFWVLYVLWFYMYCHHKGIVVVVVVWCFIFSVFCVRQYVIFC</sequence>
<feature type="transmembrane region" description="Helical" evidence="1">
    <location>
        <begin position="6"/>
        <end position="26"/>
    </location>
</feature>
<keyword evidence="1" id="KW-1133">Transmembrane helix</keyword>
<evidence type="ECO:0000313" key="2">
    <source>
        <dbReference type="EMBL" id="JAD44852.1"/>
    </source>
</evidence>
<evidence type="ECO:0000256" key="1">
    <source>
        <dbReference type="SAM" id="Phobius"/>
    </source>
</evidence>
<reference evidence="2" key="2">
    <citation type="journal article" date="2015" name="Data Brief">
        <title>Shoot transcriptome of the giant reed, Arundo donax.</title>
        <authorList>
            <person name="Barrero R.A."/>
            <person name="Guerrero F.D."/>
            <person name="Moolhuijzen P."/>
            <person name="Goolsby J.A."/>
            <person name="Tidwell J."/>
            <person name="Bellgard S.E."/>
            <person name="Bellgard M.I."/>
        </authorList>
    </citation>
    <scope>NUCLEOTIDE SEQUENCE</scope>
    <source>
        <tissue evidence="2">Shoot tissue taken approximately 20 cm above the soil surface</tissue>
    </source>
</reference>
<proteinExistence type="predicted"/>